<dbReference type="EMBL" id="LR215729">
    <property type="protein sequence ID" value="VEV95646.1"/>
    <property type="molecule type" value="Genomic_DNA"/>
</dbReference>
<dbReference type="PRINTS" id="PR00455">
    <property type="entry name" value="HTHTETR"/>
</dbReference>
<evidence type="ECO:0000313" key="4">
    <source>
        <dbReference type="EMBL" id="VEV95646.1"/>
    </source>
</evidence>
<dbReference type="RefSeq" id="WP_150547533.1">
    <property type="nucleotide sequence ID" value="NZ_LR215729.2"/>
</dbReference>
<feature type="DNA-binding region" description="H-T-H motif" evidence="2">
    <location>
        <begin position="37"/>
        <end position="56"/>
    </location>
</feature>
<gene>
    <name evidence="4" type="ORF">PMYSY11_0599</name>
</gene>
<dbReference type="Gene3D" id="1.10.357.10">
    <property type="entry name" value="Tetracycline Repressor, domain 2"/>
    <property type="match status" value="1"/>
</dbReference>
<proteinExistence type="predicted"/>
<dbReference type="GO" id="GO:0003700">
    <property type="term" value="F:DNA-binding transcription factor activity"/>
    <property type="evidence" value="ECO:0007669"/>
    <property type="project" value="TreeGrafter"/>
</dbReference>
<dbReference type="Pfam" id="PF17932">
    <property type="entry name" value="TetR_C_24"/>
    <property type="match status" value="1"/>
</dbReference>
<dbReference type="PANTHER" id="PTHR30055">
    <property type="entry name" value="HTH-TYPE TRANSCRIPTIONAL REGULATOR RUTR"/>
    <property type="match status" value="1"/>
</dbReference>
<reference evidence="4" key="1">
    <citation type="submission" date="2019-02" db="EMBL/GenBank/DDBJ databases">
        <authorList>
            <consortium name="Genoscope - CEA"/>
            <person name="William W."/>
        </authorList>
    </citation>
    <scope>NUCLEOTIDE SEQUENCE [LARGE SCALE GENOMIC DNA]</scope>
    <source>
        <strain evidence="4">YSy11</strain>
    </source>
</reference>
<dbReference type="InterPro" id="IPR041490">
    <property type="entry name" value="KstR2_TetR_C"/>
</dbReference>
<dbReference type="InterPro" id="IPR009057">
    <property type="entry name" value="Homeodomain-like_sf"/>
</dbReference>
<feature type="domain" description="HTH tetR-type" evidence="3">
    <location>
        <begin position="14"/>
        <end position="74"/>
    </location>
</feature>
<dbReference type="PANTHER" id="PTHR30055:SF226">
    <property type="entry name" value="HTH-TYPE TRANSCRIPTIONAL REGULATOR PKSA"/>
    <property type="match status" value="1"/>
</dbReference>
<keyword evidence="1 2" id="KW-0238">DNA-binding</keyword>
<evidence type="ECO:0000256" key="2">
    <source>
        <dbReference type="PROSITE-ProRule" id="PRU00335"/>
    </source>
</evidence>
<accession>A0A653DZ23</accession>
<dbReference type="InterPro" id="IPR001647">
    <property type="entry name" value="HTH_TetR"/>
</dbReference>
<dbReference type="SUPFAM" id="SSF48498">
    <property type="entry name" value="Tetracyclin repressor-like, C-terminal domain"/>
    <property type="match status" value="1"/>
</dbReference>
<protein>
    <submittedName>
        <fullName evidence="4">TetR family transcriptional regulator</fullName>
    </submittedName>
</protein>
<evidence type="ECO:0000259" key="3">
    <source>
        <dbReference type="PROSITE" id="PS50977"/>
    </source>
</evidence>
<dbReference type="Pfam" id="PF00440">
    <property type="entry name" value="TetR_N"/>
    <property type="match status" value="1"/>
</dbReference>
<dbReference type="InterPro" id="IPR050109">
    <property type="entry name" value="HTH-type_TetR-like_transc_reg"/>
</dbReference>
<dbReference type="PROSITE" id="PS50977">
    <property type="entry name" value="HTH_TETR_2"/>
    <property type="match status" value="1"/>
</dbReference>
<dbReference type="SUPFAM" id="SSF46689">
    <property type="entry name" value="Homeodomain-like"/>
    <property type="match status" value="1"/>
</dbReference>
<sequence length="215" mass="23507">MGYRTTAHRISRDQALRERIMLCAHTRVTEGGFAALTMQALAEDAGVATGSLYRHFRSKGELAAQLFARASQHEINALNRTLALGGTPVERLVNGLEQFAARAWSSRQLAYALIAEPVEPEVDEQRLIFREAYAQLFTDLLREGTEQGVFDVSHYALAAACLVGAIAESLVGPLSPNARSAREAGQQSLQLAEVSHSLVTFCLRAVGAKEPYHER</sequence>
<organism evidence="4">
    <name type="scientific">Pseudomonas marincola</name>
    <dbReference type="NCBI Taxonomy" id="437900"/>
    <lineage>
        <taxon>Bacteria</taxon>
        <taxon>Pseudomonadati</taxon>
        <taxon>Pseudomonadota</taxon>
        <taxon>Gammaproteobacteria</taxon>
        <taxon>Pseudomonadales</taxon>
        <taxon>Pseudomonadaceae</taxon>
        <taxon>Pseudomonas</taxon>
    </lineage>
</organism>
<dbReference type="GO" id="GO:0000976">
    <property type="term" value="F:transcription cis-regulatory region binding"/>
    <property type="evidence" value="ECO:0007669"/>
    <property type="project" value="TreeGrafter"/>
</dbReference>
<dbReference type="PROSITE" id="PS01081">
    <property type="entry name" value="HTH_TETR_1"/>
    <property type="match status" value="1"/>
</dbReference>
<evidence type="ECO:0000256" key="1">
    <source>
        <dbReference type="ARBA" id="ARBA00023125"/>
    </source>
</evidence>
<dbReference type="InterPro" id="IPR023772">
    <property type="entry name" value="DNA-bd_HTH_TetR-type_CS"/>
</dbReference>
<dbReference type="AlphaFoldDB" id="A0A653DZ23"/>
<name>A0A653DZ23_9PSED</name>
<dbReference type="InterPro" id="IPR036271">
    <property type="entry name" value="Tet_transcr_reg_TetR-rel_C_sf"/>
</dbReference>